<name>A0ACB8IKN9_CITSI</name>
<accession>A0ACB8IKN9</accession>
<reference evidence="2" key="1">
    <citation type="journal article" date="2023" name="Hortic. Res.">
        <title>A chromosome-level phased genome enabling allele-level studies in sweet orange: a case study on citrus Huanglongbing tolerance.</title>
        <authorList>
            <person name="Wu B."/>
            <person name="Yu Q."/>
            <person name="Deng Z."/>
            <person name="Duan Y."/>
            <person name="Luo F."/>
            <person name="Gmitter F. Jr."/>
        </authorList>
    </citation>
    <scope>NUCLEOTIDE SEQUENCE [LARGE SCALE GENOMIC DNA]</scope>
    <source>
        <strain evidence="2">cv. Valencia</strain>
    </source>
</reference>
<comment type="caution">
    <text evidence="1">The sequence shown here is derived from an EMBL/GenBank/DDBJ whole genome shotgun (WGS) entry which is preliminary data.</text>
</comment>
<organism evidence="1 2">
    <name type="scientific">Citrus sinensis</name>
    <name type="common">Sweet orange</name>
    <name type="synonym">Citrus aurantium var. sinensis</name>
    <dbReference type="NCBI Taxonomy" id="2711"/>
    <lineage>
        <taxon>Eukaryota</taxon>
        <taxon>Viridiplantae</taxon>
        <taxon>Streptophyta</taxon>
        <taxon>Embryophyta</taxon>
        <taxon>Tracheophyta</taxon>
        <taxon>Spermatophyta</taxon>
        <taxon>Magnoliopsida</taxon>
        <taxon>eudicotyledons</taxon>
        <taxon>Gunneridae</taxon>
        <taxon>Pentapetalae</taxon>
        <taxon>rosids</taxon>
        <taxon>malvids</taxon>
        <taxon>Sapindales</taxon>
        <taxon>Rutaceae</taxon>
        <taxon>Aurantioideae</taxon>
        <taxon>Citrus</taxon>
    </lineage>
</organism>
<proteinExistence type="predicted"/>
<sequence length="570" mass="64086">MAEGHLRAKGIVKFRTLHNIHTCEGLDNNPEANEAWIARKYRNKVLADPRTGVDTLVDDLKKMHGVIVAPQKLYRVKRRILKSTVGGDHVESFNSLWDYANVIKQQMSRVLALLKVIKHDTLADKCKFQRFTMSFLDLRDGFKEGCRPFIGLDGYHLKGPFEGMLLSTVSLDANQKIFPIAMCACDSENTKSGTWFLGHLQEYLVDDRAVKASSEDVFVKAMNGIRKIDEDSFQWLRKLNPKHWSVQAFAKFIKCNHTTNNMTESWNAWLSEIRKPPFIALVKYIKKCMMKAIIERRQTCLKWPSDVPAFINKKMNSMLKVSRNYHVIPTSDALYKVEIGQEFYIVNLDEHTCSCGLWQISSLPCKRAMPCIAHIRATYEKSIAPCFLKDAYLRYYAGIIHLLPDKSKWAHVETDEILSPICRGIGHNIKGCHVDPANAHKKTRRILKHRKNLAVASSSGASFTRVNVVGNSTPSGSTAQPSPNTSTPTPKQLTRGSTTKKIAATKEAVRISRGKEGRMNASTTTNSAFDQFSVPPRRGIEIGEGRKSSGITPQSGPIQTKRDLKGKAIA</sequence>
<protein>
    <submittedName>
        <fullName evidence="1">SWIM-type domain-containing protein</fullName>
    </submittedName>
</protein>
<evidence type="ECO:0000313" key="2">
    <source>
        <dbReference type="Proteomes" id="UP000829398"/>
    </source>
</evidence>
<evidence type="ECO:0000313" key="1">
    <source>
        <dbReference type="EMBL" id="KAH9697627.1"/>
    </source>
</evidence>
<dbReference type="EMBL" id="CM039177">
    <property type="protein sequence ID" value="KAH9697627.1"/>
    <property type="molecule type" value="Genomic_DNA"/>
</dbReference>
<dbReference type="Proteomes" id="UP000829398">
    <property type="component" value="Chromosome 8"/>
</dbReference>
<gene>
    <name evidence="1" type="ORF">KPL71_023690</name>
</gene>
<keyword evidence="2" id="KW-1185">Reference proteome</keyword>